<proteinExistence type="predicted"/>
<dbReference type="VEuPathDB" id="FungiDB:HpaG802589"/>
<evidence type="ECO:0000313" key="2">
    <source>
        <dbReference type="Proteomes" id="UP000011713"/>
    </source>
</evidence>
<organism evidence="1 2">
    <name type="scientific">Hyaloperonospora arabidopsidis (strain Emoy2)</name>
    <name type="common">Downy mildew agent</name>
    <name type="synonym">Peronospora arabidopsidis</name>
    <dbReference type="NCBI Taxonomy" id="559515"/>
    <lineage>
        <taxon>Eukaryota</taxon>
        <taxon>Sar</taxon>
        <taxon>Stramenopiles</taxon>
        <taxon>Oomycota</taxon>
        <taxon>Peronosporomycetes</taxon>
        <taxon>Peronosporales</taxon>
        <taxon>Peronosporaceae</taxon>
        <taxon>Hyaloperonospora</taxon>
    </lineage>
</organism>
<protein>
    <submittedName>
        <fullName evidence="1">Uncharacterized protein</fullName>
    </submittedName>
</protein>
<dbReference type="InParanoid" id="M4B8I3"/>
<accession>M4B8I3</accession>
<dbReference type="AlphaFoldDB" id="M4B8I3"/>
<dbReference type="EMBL" id="JH597989">
    <property type="status" value="NOT_ANNOTATED_CDS"/>
    <property type="molecule type" value="Genomic_DNA"/>
</dbReference>
<reference evidence="1" key="2">
    <citation type="submission" date="2015-06" db="UniProtKB">
        <authorList>
            <consortium name="EnsemblProtists"/>
        </authorList>
    </citation>
    <scope>IDENTIFICATION</scope>
    <source>
        <strain evidence="1">Emoy2</strain>
    </source>
</reference>
<name>M4B8I3_HYAAE</name>
<dbReference type="Proteomes" id="UP000011713">
    <property type="component" value="Unassembled WGS sequence"/>
</dbReference>
<evidence type="ECO:0000313" key="1">
    <source>
        <dbReference type="EnsemblProtists" id="HpaP802589"/>
    </source>
</evidence>
<keyword evidence="2" id="KW-1185">Reference proteome</keyword>
<reference evidence="2" key="1">
    <citation type="journal article" date="2010" name="Science">
        <title>Signatures of adaptation to obligate biotrophy in the Hyaloperonospora arabidopsidis genome.</title>
        <authorList>
            <person name="Baxter L."/>
            <person name="Tripathy S."/>
            <person name="Ishaque N."/>
            <person name="Boot N."/>
            <person name="Cabral A."/>
            <person name="Kemen E."/>
            <person name="Thines M."/>
            <person name="Ah-Fong A."/>
            <person name="Anderson R."/>
            <person name="Badejoko W."/>
            <person name="Bittner-Eddy P."/>
            <person name="Boore J.L."/>
            <person name="Chibucos M.C."/>
            <person name="Coates M."/>
            <person name="Dehal P."/>
            <person name="Delehaunty K."/>
            <person name="Dong S."/>
            <person name="Downton P."/>
            <person name="Dumas B."/>
            <person name="Fabro G."/>
            <person name="Fronick C."/>
            <person name="Fuerstenberg S.I."/>
            <person name="Fulton L."/>
            <person name="Gaulin E."/>
            <person name="Govers F."/>
            <person name="Hughes L."/>
            <person name="Humphray S."/>
            <person name="Jiang R.H."/>
            <person name="Judelson H."/>
            <person name="Kamoun S."/>
            <person name="Kyung K."/>
            <person name="Meijer H."/>
            <person name="Minx P."/>
            <person name="Morris P."/>
            <person name="Nelson J."/>
            <person name="Phuntumart V."/>
            <person name="Qutob D."/>
            <person name="Rehmany A."/>
            <person name="Rougon-Cardoso A."/>
            <person name="Ryden P."/>
            <person name="Torto-Alalibo T."/>
            <person name="Studholme D."/>
            <person name="Wang Y."/>
            <person name="Win J."/>
            <person name="Wood J."/>
            <person name="Clifton S.W."/>
            <person name="Rogers J."/>
            <person name="Van den Ackerveken G."/>
            <person name="Jones J.D."/>
            <person name="McDowell J.M."/>
            <person name="Beynon J."/>
            <person name="Tyler B.M."/>
        </authorList>
    </citation>
    <scope>NUCLEOTIDE SEQUENCE [LARGE SCALE GENOMIC DNA]</scope>
    <source>
        <strain evidence="2">Emoy2</strain>
    </source>
</reference>
<dbReference type="EnsemblProtists" id="HpaT802589">
    <property type="protein sequence ID" value="HpaP802589"/>
    <property type="gene ID" value="HpaG802589"/>
</dbReference>
<sequence>MTADHQDDGECEIACGLDEIGNLLVVQIGYRCQHVLTCVVLLVTHASRCSNSDLVKGK</sequence>
<dbReference type="HOGENOM" id="CLU_2983155_0_0_1"/>